<dbReference type="AlphaFoldDB" id="A0A285PCV7"/>
<dbReference type="Proteomes" id="UP000219453">
    <property type="component" value="Unassembled WGS sequence"/>
</dbReference>
<keyword evidence="2" id="KW-1185">Reference proteome</keyword>
<dbReference type="EMBL" id="OBEJ01000006">
    <property type="protein sequence ID" value="SNZ17681.1"/>
    <property type="molecule type" value="Genomic_DNA"/>
</dbReference>
<name>A0A285PCV7_NATPI</name>
<accession>A0A285PCV7</accession>
<sequence>MVNYQAQKELMVLHCLSYTGEIQMSIQKRRYRCSECETTVHPVSYRATCPDCGGQLRDGVATRRLS</sequence>
<gene>
    <name evidence="1" type="ORF">SAMN06269185_3083</name>
</gene>
<evidence type="ECO:0000313" key="1">
    <source>
        <dbReference type="EMBL" id="SNZ17681.1"/>
    </source>
</evidence>
<proteinExistence type="predicted"/>
<protein>
    <submittedName>
        <fullName evidence="1">Uncharacterized protein</fullName>
    </submittedName>
</protein>
<evidence type="ECO:0000313" key="2">
    <source>
        <dbReference type="Proteomes" id="UP000219453"/>
    </source>
</evidence>
<reference evidence="1 2" key="1">
    <citation type="submission" date="2017-09" db="EMBL/GenBank/DDBJ databases">
        <authorList>
            <person name="Ehlers B."/>
            <person name="Leendertz F.H."/>
        </authorList>
    </citation>
    <scope>NUCLEOTIDE SEQUENCE [LARGE SCALE GENOMIC DNA]</scope>
    <source>
        <strain evidence="1 2">DSM 27208</strain>
    </source>
</reference>
<organism evidence="1 2">
    <name type="scientific">Natronoarchaeum philippinense</name>
    <dbReference type="NCBI Taxonomy" id="558529"/>
    <lineage>
        <taxon>Archaea</taxon>
        <taxon>Methanobacteriati</taxon>
        <taxon>Methanobacteriota</taxon>
        <taxon>Stenosarchaea group</taxon>
        <taxon>Halobacteria</taxon>
        <taxon>Halobacteriales</taxon>
        <taxon>Natronoarchaeaceae</taxon>
    </lineage>
</organism>